<dbReference type="PROSITE" id="PS50950">
    <property type="entry name" value="ZF_THAP"/>
    <property type="match status" value="1"/>
</dbReference>
<dbReference type="SUPFAM" id="SSF57716">
    <property type="entry name" value="Glucocorticoid receptor-like (DNA-binding domain)"/>
    <property type="match status" value="1"/>
</dbReference>
<dbReference type="InterPro" id="IPR048365">
    <property type="entry name" value="TNP-like_RNaseH_N"/>
</dbReference>
<dbReference type="EMBL" id="CARXXK010001805">
    <property type="protein sequence ID" value="CAI6377623.1"/>
    <property type="molecule type" value="Genomic_DNA"/>
</dbReference>
<dbReference type="SMART" id="SM00692">
    <property type="entry name" value="DM3"/>
    <property type="match status" value="1"/>
</dbReference>
<keyword evidence="2 5" id="KW-0863">Zinc-finger</keyword>
<dbReference type="InterPro" id="IPR026521">
    <property type="entry name" value="THAP2"/>
</dbReference>
<dbReference type="SMART" id="SM00980">
    <property type="entry name" value="THAP"/>
    <property type="match status" value="1"/>
</dbReference>
<dbReference type="AlphaFoldDB" id="A0AAV0YAX7"/>
<dbReference type="PANTHER" id="PTHR47696">
    <property type="entry name" value="THAP DOMAIN-CONTAINING PROTEIN 2"/>
    <property type="match status" value="1"/>
</dbReference>
<name>A0AAV0YAX7_9HEMI</name>
<dbReference type="GO" id="GO:0003677">
    <property type="term" value="F:DNA binding"/>
    <property type="evidence" value="ECO:0007669"/>
    <property type="project" value="UniProtKB-UniRule"/>
</dbReference>
<evidence type="ECO:0000256" key="5">
    <source>
        <dbReference type="PROSITE-ProRule" id="PRU00309"/>
    </source>
</evidence>
<sequence length="837" mass="97057">MPGCAAINCSNSATKGFLMKHFPKDKVRRKLWLIKMKRDDWSPTNYSCLCEVHFGEDMWEKQREDGSRRLKNDAVPNIFSFTKQKTKRKPPAQRQVKSVLNNQISESEEKLQNPSQPIQDVSLVNNLESNQMQMKYESMQKKLLEYEKQYKKTVTKANRFEKELKYIKNKLKISNETKNSQMLNSVFNIDQINALNRNSTKFMKWSNSTVMKALKLKFSCGNNGYEELLQQNIPLPSLRTLRRRLQNLKFGTGILHEVFKFLQIKIETFKDEHEKECVLIMDEMSITPANLFDVSTNQNIGKVTLPKHEGTATNVLVFMLGGITTRWKQTVAYYFTGKSIDGTVYHDIVANIISISESIGLKIIGIVSDMGSSNQKLWKKLNITAGRHGEISNCFPHPLDYNRKIYIIPDVPHLFKNIKNMLMTNKILYISDKIKNLYNLPTNMICSSHIEDIIKFQEKLDFLLVPKLSEQDLVPNHFQKMKVGKSTNIINHDVCTALRFLSEELNKPEYITTAWFIDIVDKWFTLMTSRHPVLALSKLKPEMYESSITFLKGFIDIMMDIEVGYKRTWKPSQKGSILATSSILDIQKIYLDEKGFHFILTSRFTQDCLENLFSVMRTKNIVPNALQVKNNLKLLSVSQYLKDISKGNYEEDDRTFLSGFLDTLKDSNPEDKKFENIQLPQEIKEPNMNLCNGELNSFYNVCGYILFSIKKKTTTCEHCLISVGSSKCINASFSKLTKLKRFKKGCLFFCNELTFNFFLAMEQIFRKYYNIIKNKNCDIKQFLICKVKEVEVSHIPNCHKLQNHIIKRFILFRLKIAGRKNTKLLNKYGSKSIACHA</sequence>
<protein>
    <recommendedName>
        <fullName evidence="7">THAP-type domain-containing protein</fullName>
    </recommendedName>
</protein>
<evidence type="ECO:0000256" key="4">
    <source>
        <dbReference type="ARBA" id="ARBA00023125"/>
    </source>
</evidence>
<dbReference type="Proteomes" id="UP001160148">
    <property type="component" value="Unassembled WGS sequence"/>
</dbReference>
<evidence type="ECO:0000256" key="3">
    <source>
        <dbReference type="ARBA" id="ARBA00022833"/>
    </source>
</evidence>
<evidence type="ECO:0000256" key="6">
    <source>
        <dbReference type="SAM" id="Coils"/>
    </source>
</evidence>
<evidence type="ECO:0000313" key="9">
    <source>
        <dbReference type="Proteomes" id="UP001160148"/>
    </source>
</evidence>
<evidence type="ECO:0000313" key="8">
    <source>
        <dbReference type="EMBL" id="CAI6377623.1"/>
    </source>
</evidence>
<proteinExistence type="predicted"/>
<dbReference type="Pfam" id="PF05485">
    <property type="entry name" value="THAP"/>
    <property type="match status" value="1"/>
</dbReference>
<evidence type="ECO:0000256" key="1">
    <source>
        <dbReference type="ARBA" id="ARBA00022723"/>
    </source>
</evidence>
<accession>A0AAV0YAX7</accession>
<keyword evidence="9" id="KW-1185">Reference proteome</keyword>
<comment type="caution">
    <text evidence="8">The sequence shown here is derived from an EMBL/GenBank/DDBJ whole genome shotgun (WGS) entry which is preliminary data.</text>
</comment>
<reference evidence="8 9" key="1">
    <citation type="submission" date="2023-01" db="EMBL/GenBank/DDBJ databases">
        <authorList>
            <person name="Whitehead M."/>
        </authorList>
    </citation>
    <scope>NUCLEOTIDE SEQUENCE [LARGE SCALE GENOMIC DNA]</scope>
</reference>
<evidence type="ECO:0000256" key="2">
    <source>
        <dbReference type="ARBA" id="ARBA00022771"/>
    </source>
</evidence>
<evidence type="ECO:0000259" key="7">
    <source>
        <dbReference type="PROSITE" id="PS50950"/>
    </source>
</evidence>
<organism evidence="8 9">
    <name type="scientific">Macrosiphum euphorbiae</name>
    <name type="common">potato aphid</name>
    <dbReference type="NCBI Taxonomy" id="13131"/>
    <lineage>
        <taxon>Eukaryota</taxon>
        <taxon>Metazoa</taxon>
        <taxon>Ecdysozoa</taxon>
        <taxon>Arthropoda</taxon>
        <taxon>Hexapoda</taxon>
        <taxon>Insecta</taxon>
        <taxon>Pterygota</taxon>
        <taxon>Neoptera</taxon>
        <taxon>Paraneoptera</taxon>
        <taxon>Hemiptera</taxon>
        <taxon>Sternorrhyncha</taxon>
        <taxon>Aphidomorpha</taxon>
        <taxon>Aphidoidea</taxon>
        <taxon>Aphididae</taxon>
        <taxon>Macrosiphini</taxon>
        <taxon>Macrosiphum</taxon>
    </lineage>
</organism>
<gene>
    <name evidence="8" type="ORF">MEUPH1_LOCUS30853</name>
</gene>
<dbReference type="PANTHER" id="PTHR47696:SF2">
    <property type="entry name" value="PROVISIONAL ORTHOLOG OF THAP DOMAIN CONTAINING 1"/>
    <property type="match status" value="1"/>
</dbReference>
<feature type="coiled-coil region" evidence="6">
    <location>
        <begin position="129"/>
        <end position="163"/>
    </location>
</feature>
<dbReference type="Pfam" id="PF21787">
    <property type="entry name" value="TNP-like_RNaseH_N"/>
    <property type="match status" value="1"/>
</dbReference>
<keyword evidence="1" id="KW-0479">Metal-binding</keyword>
<keyword evidence="6" id="KW-0175">Coiled coil</keyword>
<dbReference type="GO" id="GO:0008270">
    <property type="term" value="F:zinc ion binding"/>
    <property type="evidence" value="ECO:0007669"/>
    <property type="project" value="UniProtKB-KW"/>
</dbReference>
<keyword evidence="3" id="KW-0862">Zinc</keyword>
<dbReference type="InterPro" id="IPR006612">
    <property type="entry name" value="THAP_Znf"/>
</dbReference>
<feature type="domain" description="THAP-type" evidence="7">
    <location>
        <begin position="1"/>
        <end position="79"/>
    </location>
</feature>
<keyword evidence="4 5" id="KW-0238">DNA-binding</keyword>